<evidence type="ECO:0000259" key="6">
    <source>
        <dbReference type="SMART" id="SM00829"/>
    </source>
</evidence>
<comment type="similarity">
    <text evidence="5">Belongs to the zinc-containing alcohol dehydrogenase family.</text>
</comment>
<keyword evidence="8" id="KW-1185">Reference proteome</keyword>
<keyword evidence="2 5" id="KW-0479">Metal-binding</keyword>
<dbReference type="PROSITE" id="PS00059">
    <property type="entry name" value="ADH_ZINC"/>
    <property type="match status" value="1"/>
</dbReference>
<dbReference type="Pfam" id="PF08240">
    <property type="entry name" value="ADH_N"/>
    <property type="match status" value="1"/>
</dbReference>
<evidence type="ECO:0000256" key="4">
    <source>
        <dbReference type="ARBA" id="ARBA00023002"/>
    </source>
</evidence>
<feature type="domain" description="Enoyl reductase (ER)" evidence="6">
    <location>
        <begin position="13"/>
        <end position="341"/>
    </location>
</feature>
<dbReference type="InterPro" id="IPR020843">
    <property type="entry name" value="ER"/>
</dbReference>
<accession>A0ABW1K573</accession>
<gene>
    <name evidence="7" type="ORF">ACFP2T_06750</name>
</gene>
<dbReference type="RefSeq" id="WP_377418597.1">
    <property type="nucleotide sequence ID" value="NZ_JBHSPR010000007.1"/>
</dbReference>
<dbReference type="CDD" id="cd08260">
    <property type="entry name" value="Zn_ADH6"/>
    <property type="match status" value="1"/>
</dbReference>
<dbReference type="InterPro" id="IPR013149">
    <property type="entry name" value="ADH-like_C"/>
</dbReference>
<dbReference type="PANTHER" id="PTHR43401:SF5">
    <property type="entry name" value="ALCOHOL DEHYDROGENASE-RELATED"/>
    <property type="match status" value="1"/>
</dbReference>
<evidence type="ECO:0000256" key="2">
    <source>
        <dbReference type="ARBA" id="ARBA00022723"/>
    </source>
</evidence>
<dbReference type="SMART" id="SM00829">
    <property type="entry name" value="PKS_ER"/>
    <property type="match status" value="1"/>
</dbReference>
<dbReference type="Pfam" id="PF00107">
    <property type="entry name" value="ADH_zinc_N"/>
    <property type="match status" value="1"/>
</dbReference>
<keyword evidence="4" id="KW-0560">Oxidoreductase</keyword>
<evidence type="ECO:0000313" key="7">
    <source>
        <dbReference type="EMBL" id="MFC6015888.1"/>
    </source>
</evidence>
<dbReference type="InterPro" id="IPR036291">
    <property type="entry name" value="NAD(P)-bd_dom_sf"/>
</dbReference>
<dbReference type="PANTHER" id="PTHR43401">
    <property type="entry name" value="L-THREONINE 3-DEHYDROGENASE"/>
    <property type="match status" value="1"/>
</dbReference>
<sequence>MSRVRAVVFEEFGGQPEVREVPDPVPTPTGVVVRVASTGLCRSDWHGWQGHDPDIRLPHVPGHEFAGEVTAVGSAVRGWRAGDRVTVPFVCACGGCPSCLAGAQQVCERQTQPGFTHWGSYAEFVAIDHADVNLVRLPDDLSFAGAAALGCRFATAFRAVVTQGRLSAGEWVAVHGCGGVGLSAVMIAAACGARVVAVDVAPAALELARRFGATVCLDGTALPGPGAVAAAVREATGGGAHLSIDALGSEPTCVGSIESLRRRGRHVQVGLLPAAGGRTALPMDRVIAYELELRGSHGMAAHAYPEMLALVGSGVLRPAELITQTIGLSQAPTALTALNKPPIAGIRLIQPDHPG</sequence>
<evidence type="ECO:0000313" key="8">
    <source>
        <dbReference type="Proteomes" id="UP001596203"/>
    </source>
</evidence>
<dbReference type="InterPro" id="IPR013154">
    <property type="entry name" value="ADH-like_N"/>
</dbReference>
<comment type="caution">
    <text evidence="7">The sequence shown here is derived from an EMBL/GenBank/DDBJ whole genome shotgun (WGS) entry which is preliminary data.</text>
</comment>
<keyword evidence="3 5" id="KW-0862">Zinc</keyword>
<dbReference type="Gene3D" id="3.90.180.10">
    <property type="entry name" value="Medium-chain alcohol dehydrogenases, catalytic domain"/>
    <property type="match status" value="1"/>
</dbReference>
<reference evidence="8" key="1">
    <citation type="journal article" date="2019" name="Int. J. Syst. Evol. Microbiol.">
        <title>The Global Catalogue of Microorganisms (GCM) 10K type strain sequencing project: providing services to taxonomists for standard genome sequencing and annotation.</title>
        <authorList>
            <consortium name="The Broad Institute Genomics Platform"/>
            <consortium name="The Broad Institute Genome Sequencing Center for Infectious Disease"/>
            <person name="Wu L."/>
            <person name="Ma J."/>
        </authorList>
    </citation>
    <scope>NUCLEOTIDE SEQUENCE [LARGE SCALE GENOMIC DNA]</scope>
    <source>
        <strain evidence="8">ZS-35-S2</strain>
    </source>
</reference>
<comment type="cofactor">
    <cofactor evidence="1 5">
        <name>Zn(2+)</name>
        <dbReference type="ChEBI" id="CHEBI:29105"/>
    </cofactor>
</comment>
<evidence type="ECO:0000256" key="1">
    <source>
        <dbReference type="ARBA" id="ARBA00001947"/>
    </source>
</evidence>
<dbReference type="InterPro" id="IPR011032">
    <property type="entry name" value="GroES-like_sf"/>
</dbReference>
<evidence type="ECO:0000256" key="5">
    <source>
        <dbReference type="RuleBase" id="RU361277"/>
    </source>
</evidence>
<dbReference type="InterPro" id="IPR002328">
    <property type="entry name" value="ADH_Zn_CS"/>
</dbReference>
<dbReference type="InterPro" id="IPR050129">
    <property type="entry name" value="Zn_alcohol_dh"/>
</dbReference>
<dbReference type="SUPFAM" id="SSF51735">
    <property type="entry name" value="NAD(P)-binding Rossmann-fold domains"/>
    <property type="match status" value="1"/>
</dbReference>
<protein>
    <submittedName>
        <fullName evidence="7">Zinc-dependent alcohol dehydrogenase family protein</fullName>
    </submittedName>
</protein>
<dbReference type="SUPFAM" id="SSF50129">
    <property type="entry name" value="GroES-like"/>
    <property type="match status" value="1"/>
</dbReference>
<dbReference type="Proteomes" id="UP001596203">
    <property type="component" value="Unassembled WGS sequence"/>
</dbReference>
<proteinExistence type="inferred from homology"/>
<organism evidence="7 8">
    <name type="scientific">Plantactinospora solaniradicis</name>
    <dbReference type="NCBI Taxonomy" id="1723736"/>
    <lineage>
        <taxon>Bacteria</taxon>
        <taxon>Bacillati</taxon>
        <taxon>Actinomycetota</taxon>
        <taxon>Actinomycetes</taxon>
        <taxon>Micromonosporales</taxon>
        <taxon>Micromonosporaceae</taxon>
        <taxon>Plantactinospora</taxon>
    </lineage>
</organism>
<evidence type="ECO:0000256" key="3">
    <source>
        <dbReference type="ARBA" id="ARBA00022833"/>
    </source>
</evidence>
<name>A0ABW1K573_9ACTN</name>
<dbReference type="EMBL" id="JBHSPR010000007">
    <property type="protein sequence ID" value="MFC6015888.1"/>
    <property type="molecule type" value="Genomic_DNA"/>
</dbReference>